<dbReference type="Pfam" id="PF07331">
    <property type="entry name" value="TctB"/>
    <property type="match status" value="1"/>
</dbReference>
<reference evidence="3 4" key="1">
    <citation type="submission" date="2019-09" db="EMBL/GenBank/DDBJ databases">
        <title>Isolation of a novel species in the genus Cupriavidus from patients with sepsis using whole genome sequencing.</title>
        <authorList>
            <person name="Kweon O.J."/>
            <person name="Lee M.-K."/>
        </authorList>
    </citation>
    <scope>NUCLEOTIDE SEQUENCE [LARGE SCALE GENOMIC DNA]</scope>
    <source>
        <strain evidence="3 4">MKL-01</strain>
    </source>
</reference>
<accession>A0A5M8ACI9</accession>
<feature type="domain" description="DUF1468" evidence="2">
    <location>
        <begin position="6"/>
        <end position="138"/>
    </location>
</feature>
<evidence type="ECO:0000256" key="1">
    <source>
        <dbReference type="SAM" id="Phobius"/>
    </source>
</evidence>
<keyword evidence="4" id="KW-1185">Reference proteome</keyword>
<keyword evidence="1" id="KW-1133">Transmembrane helix</keyword>
<dbReference type="RefSeq" id="WP_150083962.1">
    <property type="nucleotide sequence ID" value="NZ_VWRN01000045.1"/>
</dbReference>
<keyword evidence="1" id="KW-0812">Transmembrane</keyword>
<dbReference type="Proteomes" id="UP000324324">
    <property type="component" value="Unassembled WGS sequence"/>
</dbReference>
<dbReference type="InterPro" id="IPR009936">
    <property type="entry name" value="DUF1468"/>
</dbReference>
<feature type="transmembrane region" description="Helical" evidence="1">
    <location>
        <begin position="109"/>
        <end position="129"/>
    </location>
</feature>
<evidence type="ECO:0000259" key="2">
    <source>
        <dbReference type="Pfam" id="PF07331"/>
    </source>
</evidence>
<proteinExistence type="predicted"/>
<dbReference type="AlphaFoldDB" id="A0A5M8ACI9"/>
<dbReference type="EMBL" id="VWRN01000045">
    <property type="protein sequence ID" value="KAA6121003.1"/>
    <property type="molecule type" value="Genomic_DNA"/>
</dbReference>
<feature type="transmembrane region" description="Helical" evidence="1">
    <location>
        <begin position="70"/>
        <end position="103"/>
    </location>
</feature>
<evidence type="ECO:0000313" key="4">
    <source>
        <dbReference type="Proteomes" id="UP000324324"/>
    </source>
</evidence>
<evidence type="ECO:0000313" key="3">
    <source>
        <dbReference type="EMBL" id="KAA6121003.1"/>
    </source>
</evidence>
<name>A0A5M8ACI9_9BURK</name>
<protein>
    <submittedName>
        <fullName evidence="3">Tripartite tricarboxylate transporter TctB family protein</fullName>
    </submittedName>
</protein>
<sequence>MNSDRVFAIAWLLLSAAAAWVATGFTAEFSYEPVGPRAFPLLLCVLMALCSIWLLVFPGPKVAWPERGGAFRLAIMVAALLAYALVFQWLGFAIATALLTIVLGRLFGGGWMACVATGALMGISLFFLFDRWLEVTLPIGTLIEGLL</sequence>
<organism evidence="3 4">
    <name type="scientific">Cupriavidus cauae</name>
    <dbReference type="NCBI Taxonomy" id="2608999"/>
    <lineage>
        <taxon>Bacteria</taxon>
        <taxon>Pseudomonadati</taxon>
        <taxon>Pseudomonadota</taxon>
        <taxon>Betaproteobacteria</taxon>
        <taxon>Burkholderiales</taxon>
        <taxon>Burkholderiaceae</taxon>
        <taxon>Cupriavidus</taxon>
    </lineage>
</organism>
<keyword evidence="1" id="KW-0472">Membrane</keyword>
<comment type="caution">
    <text evidence="3">The sequence shown here is derived from an EMBL/GenBank/DDBJ whole genome shotgun (WGS) entry which is preliminary data.</text>
</comment>
<gene>
    <name evidence="3" type="ORF">F1599_17825</name>
</gene>
<feature type="transmembrane region" description="Helical" evidence="1">
    <location>
        <begin position="38"/>
        <end position="58"/>
    </location>
</feature>